<evidence type="ECO:0000256" key="3">
    <source>
        <dbReference type="ARBA" id="ARBA00022679"/>
    </source>
</evidence>
<dbReference type="InterPro" id="IPR005490">
    <property type="entry name" value="LD_TPept_cat_dom"/>
</dbReference>
<evidence type="ECO:0000256" key="7">
    <source>
        <dbReference type="PROSITE-ProRule" id="PRU01373"/>
    </source>
</evidence>
<sequence>MRRTLYSIGLGGALFAAGVFYGQIRPTLPPPALTGQVDRIVIDKSDREMVVYREGRALKRYGVALGFAPAGDKEREGDGKTPEGIYKIDRRNPNSSYHLSLGINYPLPEDRSRARAGGYSPGGDIFIHGQPKGITGLRWITEDWTLGCIAVSNAAMDELYPAIALGVEVEIRP</sequence>
<comment type="caution">
    <text evidence="9">The sequence shown here is derived from an EMBL/GenBank/DDBJ whole genome shotgun (WGS) entry which is preliminary data.</text>
</comment>
<protein>
    <submittedName>
        <fullName evidence="9">L,D-transpeptidase family protein</fullName>
    </submittedName>
</protein>
<evidence type="ECO:0000256" key="5">
    <source>
        <dbReference type="ARBA" id="ARBA00022984"/>
    </source>
</evidence>
<dbReference type="RefSeq" id="WP_327795739.1">
    <property type="nucleotide sequence ID" value="NZ_JADQAZ010000005.1"/>
</dbReference>
<dbReference type="EMBL" id="JADQAZ010000005">
    <property type="protein sequence ID" value="MBT0959506.1"/>
    <property type="molecule type" value="Genomic_DNA"/>
</dbReference>
<dbReference type="PANTHER" id="PTHR36699">
    <property type="entry name" value="LD-TRANSPEPTIDASE"/>
    <property type="match status" value="1"/>
</dbReference>
<comment type="pathway">
    <text evidence="1 7">Cell wall biogenesis; peptidoglycan biosynthesis.</text>
</comment>
<name>A0AAP2CTY6_9RHOB</name>
<evidence type="ECO:0000313" key="10">
    <source>
        <dbReference type="Proteomes" id="UP001315686"/>
    </source>
</evidence>
<dbReference type="AlphaFoldDB" id="A0AAP2CTY6"/>
<dbReference type="Gene3D" id="2.40.440.10">
    <property type="entry name" value="L,D-transpeptidase catalytic domain-like"/>
    <property type="match status" value="1"/>
</dbReference>
<keyword evidence="3" id="KW-0808">Transferase</keyword>
<evidence type="ECO:0000259" key="8">
    <source>
        <dbReference type="PROSITE" id="PS52029"/>
    </source>
</evidence>
<keyword evidence="10" id="KW-1185">Reference proteome</keyword>
<dbReference type="GO" id="GO:0071555">
    <property type="term" value="P:cell wall organization"/>
    <property type="evidence" value="ECO:0007669"/>
    <property type="project" value="UniProtKB-UniRule"/>
</dbReference>
<evidence type="ECO:0000256" key="2">
    <source>
        <dbReference type="ARBA" id="ARBA00005992"/>
    </source>
</evidence>
<reference evidence="9 10" key="1">
    <citation type="journal article" date="2021" name="Arch. Microbiol.">
        <title>Harenicola maris gen. nov., sp. nov. isolated from the Sea of Japan shallow sediments.</title>
        <authorList>
            <person name="Romanenko L.A."/>
            <person name="Kurilenko V.V."/>
            <person name="Chernysheva N.Y."/>
            <person name="Tekutyeva L.A."/>
            <person name="Velansky P.V."/>
            <person name="Svetashev V.I."/>
            <person name="Isaeva M.P."/>
        </authorList>
    </citation>
    <scope>NUCLEOTIDE SEQUENCE [LARGE SCALE GENOMIC DNA]</scope>
    <source>
        <strain evidence="9 10">KMM 3653</strain>
    </source>
</reference>
<dbReference type="Pfam" id="PF03734">
    <property type="entry name" value="YkuD"/>
    <property type="match status" value="1"/>
</dbReference>
<dbReference type="PANTHER" id="PTHR36699:SF1">
    <property type="entry name" value="L,D-TRANSPEPTIDASE YAFK-RELATED"/>
    <property type="match status" value="1"/>
</dbReference>
<keyword evidence="5 7" id="KW-0573">Peptidoglycan synthesis</keyword>
<evidence type="ECO:0000256" key="6">
    <source>
        <dbReference type="ARBA" id="ARBA00023316"/>
    </source>
</evidence>
<dbReference type="CDD" id="cd16913">
    <property type="entry name" value="YkuD_like"/>
    <property type="match status" value="1"/>
</dbReference>
<dbReference type="GO" id="GO:0016740">
    <property type="term" value="F:transferase activity"/>
    <property type="evidence" value="ECO:0007669"/>
    <property type="project" value="UniProtKB-KW"/>
</dbReference>
<evidence type="ECO:0000313" key="9">
    <source>
        <dbReference type="EMBL" id="MBT0959506.1"/>
    </source>
</evidence>
<dbReference type="GO" id="GO:0004180">
    <property type="term" value="F:carboxypeptidase activity"/>
    <property type="evidence" value="ECO:0007669"/>
    <property type="project" value="UniProtKB-ARBA"/>
</dbReference>
<dbReference type="SUPFAM" id="SSF141523">
    <property type="entry name" value="L,D-transpeptidase catalytic domain-like"/>
    <property type="match status" value="1"/>
</dbReference>
<accession>A0AAP2CTY6</accession>
<evidence type="ECO:0000256" key="1">
    <source>
        <dbReference type="ARBA" id="ARBA00004752"/>
    </source>
</evidence>
<proteinExistence type="inferred from homology"/>
<organism evidence="9 10">
    <name type="scientific">Harenicola maris</name>
    <dbReference type="NCBI Taxonomy" id="2841044"/>
    <lineage>
        <taxon>Bacteria</taxon>
        <taxon>Pseudomonadati</taxon>
        <taxon>Pseudomonadota</taxon>
        <taxon>Alphaproteobacteria</taxon>
        <taxon>Rhodobacterales</taxon>
        <taxon>Paracoccaceae</taxon>
        <taxon>Harenicola</taxon>
    </lineage>
</organism>
<gene>
    <name evidence="9" type="ORF">IV417_19110</name>
</gene>
<feature type="active site" description="Nucleophile" evidence="7">
    <location>
        <position position="148"/>
    </location>
</feature>
<keyword evidence="4 7" id="KW-0133">Cell shape</keyword>
<evidence type="ECO:0000256" key="4">
    <source>
        <dbReference type="ARBA" id="ARBA00022960"/>
    </source>
</evidence>
<feature type="active site" description="Proton donor/acceptor" evidence="7">
    <location>
        <position position="128"/>
    </location>
</feature>
<dbReference type="PROSITE" id="PS52029">
    <property type="entry name" value="LD_TPASE"/>
    <property type="match status" value="1"/>
</dbReference>
<dbReference type="InterPro" id="IPR038063">
    <property type="entry name" value="Transpep_catalytic_dom"/>
</dbReference>
<comment type="similarity">
    <text evidence="2">Belongs to the YkuD family.</text>
</comment>
<dbReference type="GO" id="GO:0008360">
    <property type="term" value="P:regulation of cell shape"/>
    <property type="evidence" value="ECO:0007669"/>
    <property type="project" value="UniProtKB-UniRule"/>
</dbReference>
<feature type="domain" description="L,D-TPase catalytic" evidence="8">
    <location>
        <begin position="38"/>
        <end position="172"/>
    </location>
</feature>
<dbReference type="GO" id="GO:0009252">
    <property type="term" value="P:peptidoglycan biosynthetic process"/>
    <property type="evidence" value="ECO:0007669"/>
    <property type="project" value="UniProtKB-KW"/>
</dbReference>
<keyword evidence="6 7" id="KW-0961">Cell wall biogenesis/degradation</keyword>
<dbReference type="Proteomes" id="UP001315686">
    <property type="component" value="Unassembled WGS sequence"/>
</dbReference>